<dbReference type="Gene3D" id="1.20.58.1480">
    <property type="match status" value="1"/>
</dbReference>
<keyword evidence="1" id="KW-0479">Metal-binding</keyword>
<name>A0A151GIP9_DRECN</name>
<evidence type="ECO:0000256" key="2">
    <source>
        <dbReference type="ARBA" id="ARBA00022771"/>
    </source>
</evidence>
<dbReference type="AlphaFoldDB" id="A0A151GIP9"/>
<keyword evidence="9" id="KW-1185">Reference proteome</keyword>
<comment type="caution">
    <text evidence="8">The sequence shown here is derived from an EMBL/GenBank/DDBJ whole genome shotgun (WGS) entry which is preliminary data.</text>
</comment>
<dbReference type="SUPFAM" id="SSF88697">
    <property type="entry name" value="PUA domain-like"/>
    <property type="match status" value="1"/>
</dbReference>
<evidence type="ECO:0000313" key="9">
    <source>
        <dbReference type="Proteomes" id="UP000076580"/>
    </source>
</evidence>
<dbReference type="Proteomes" id="UP000076580">
    <property type="component" value="Chromosome 02"/>
</dbReference>
<dbReference type="Gene3D" id="2.30.130.40">
    <property type="entry name" value="LON domain-like"/>
    <property type="match status" value="1"/>
</dbReference>
<evidence type="ECO:0000256" key="5">
    <source>
        <dbReference type="SAM" id="MobiDB-lite"/>
    </source>
</evidence>
<keyword evidence="3" id="KW-0862">Zinc</keyword>
<dbReference type="EMBL" id="LAYC01000002">
    <property type="protein sequence ID" value="KYK56966.1"/>
    <property type="molecule type" value="Genomic_DNA"/>
</dbReference>
<dbReference type="STRING" id="98403.A0A151GIP9"/>
<dbReference type="RefSeq" id="XP_040656318.1">
    <property type="nucleotide sequence ID" value="XM_040801285.1"/>
</dbReference>
<dbReference type="GeneID" id="63716615"/>
<feature type="compositionally biased region" description="Low complexity" evidence="5">
    <location>
        <begin position="18"/>
        <end position="37"/>
    </location>
</feature>
<evidence type="ECO:0000313" key="8">
    <source>
        <dbReference type="EMBL" id="KYK56966.1"/>
    </source>
</evidence>
<dbReference type="PANTHER" id="PTHR23327:SF42">
    <property type="entry name" value="LON PEPTIDASE N-TERMINAL DOMAIN AND RING FINGER PROTEIN C14F5.10C"/>
    <property type="match status" value="1"/>
</dbReference>
<dbReference type="Pfam" id="PF02190">
    <property type="entry name" value="LON_substr_bdg"/>
    <property type="match status" value="1"/>
</dbReference>
<feature type="domain" description="RING-type" evidence="6">
    <location>
        <begin position="304"/>
        <end position="342"/>
    </location>
</feature>
<dbReference type="PROSITE" id="PS00518">
    <property type="entry name" value="ZF_RING_1"/>
    <property type="match status" value="1"/>
</dbReference>
<sequence length="649" mass="72288">MSSDEALPPPLAPEGLDEPSAGSSPRSTSRSPSPVSPQNIQQDIPPNLETRSNAGAPRREARPRQPTPLPLGPPLLTWIDRRREESRGGADAGQFSQPLRKPEAQKPTPRQARDIVRLFQCKRCSRLFKDAVTLSCGRSLCRTCLPDPSDPDAPMCETRTGHRRVFKCIFGGCERRHSLEDCHIDVVLNKAIRIMDDAIIRCRSQPTELCASTSTYTRIMHHGHFRDGPEPPPDTSMVPCVIKGEHLVALWTLVAEGHLSYDADVKYRESSMTPGPEAADGASVDFESLVLHEAKQKMRMEMDCEICYSILYEPMTSTCGHTFCRPCLLRIIDHSGLCPLCRSNLDFSPLLRRWLCPVNERLLDITTAFWRDELVVREEAIEAELAVWQQTLDVPLFSCTVTFPTMPTFLHVFEPSYRLMIRRALDGGKAFGIVLPREPGPAHAAKFFELGTLVRIVRAEFYPDGRILIETTGLSRFRVVAHGQMDGYPIGKLQRVDDMSLEEEAAVEALEVGYDGGAQLDSSRHDADAELPGDGSFAEFPDDDGGTGGRAAAAPTTVSDLETMTTKSLMQFAVGFVERKRGESAPWLTERMLFLYGDRPSDAALLPWWLASILPVKNVEKYRLLGTSSVRQRLKICGEWILEMGGGRW</sequence>
<dbReference type="SUPFAM" id="SSF57850">
    <property type="entry name" value="RING/U-box"/>
    <property type="match status" value="2"/>
</dbReference>
<dbReference type="CDD" id="cd16514">
    <property type="entry name" value="RING-HC_LONFs_rpt2"/>
    <property type="match status" value="1"/>
</dbReference>
<dbReference type="Pfam" id="PF13923">
    <property type="entry name" value="zf-C3HC4_2"/>
    <property type="match status" value="1"/>
</dbReference>
<evidence type="ECO:0000259" key="6">
    <source>
        <dbReference type="PROSITE" id="PS50089"/>
    </source>
</evidence>
<accession>A0A151GIP9</accession>
<evidence type="ECO:0000259" key="7">
    <source>
        <dbReference type="PROSITE" id="PS51787"/>
    </source>
</evidence>
<dbReference type="Gene3D" id="3.30.40.10">
    <property type="entry name" value="Zinc/RING finger domain, C3HC4 (zinc finger)"/>
    <property type="match status" value="2"/>
</dbReference>
<dbReference type="InParanoid" id="A0A151GIP9"/>
<dbReference type="InterPro" id="IPR046336">
    <property type="entry name" value="Lon_prtase_N_sf"/>
</dbReference>
<feature type="region of interest" description="Disordered" evidence="5">
    <location>
        <begin position="1"/>
        <end position="111"/>
    </location>
</feature>
<gene>
    <name evidence="8" type="ORF">DCS_03972</name>
</gene>
<evidence type="ECO:0000256" key="1">
    <source>
        <dbReference type="ARBA" id="ARBA00022723"/>
    </source>
</evidence>
<dbReference type="InterPro" id="IPR017907">
    <property type="entry name" value="Znf_RING_CS"/>
</dbReference>
<feature type="region of interest" description="Disordered" evidence="5">
    <location>
        <begin position="521"/>
        <end position="552"/>
    </location>
</feature>
<evidence type="ECO:0000256" key="4">
    <source>
        <dbReference type="PROSITE-ProRule" id="PRU00175"/>
    </source>
</evidence>
<dbReference type="SMART" id="SM00184">
    <property type="entry name" value="RING"/>
    <property type="match status" value="2"/>
</dbReference>
<reference evidence="8 9" key="1">
    <citation type="journal article" date="2016" name="Sci. Rep.">
        <title>Insights into Adaptations to a Near-Obligate Nematode Endoparasitic Lifestyle from the Finished Genome of Drechmeria coniospora.</title>
        <authorList>
            <person name="Zhang L."/>
            <person name="Zhou Z."/>
            <person name="Guo Q."/>
            <person name="Fokkens L."/>
            <person name="Miskei M."/>
            <person name="Pocsi I."/>
            <person name="Zhang W."/>
            <person name="Chen M."/>
            <person name="Wang L."/>
            <person name="Sun Y."/>
            <person name="Donzelli B.G."/>
            <person name="Gibson D.M."/>
            <person name="Nelson D.R."/>
            <person name="Luo J.G."/>
            <person name="Rep M."/>
            <person name="Liu H."/>
            <person name="Yang S."/>
            <person name="Wang J."/>
            <person name="Krasnoff S.B."/>
            <person name="Xu Y."/>
            <person name="Molnar I."/>
            <person name="Lin M."/>
        </authorList>
    </citation>
    <scope>NUCLEOTIDE SEQUENCE [LARGE SCALE GENOMIC DNA]</scope>
    <source>
        <strain evidence="8 9">ARSEF 6962</strain>
    </source>
</reference>
<dbReference type="InterPro" id="IPR001841">
    <property type="entry name" value="Znf_RING"/>
</dbReference>
<dbReference type="GO" id="GO:0061630">
    <property type="term" value="F:ubiquitin protein ligase activity"/>
    <property type="evidence" value="ECO:0007669"/>
    <property type="project" value="TreeGrafter"/>
</dbReference>
<dbReference type="SMART" id="SM00464">
    <property type="entry name" value="LON"/>
    <property type="match status" value="1"/>
</dbReference>
<feature type="compositionally biased region" description="Polar residues" evidence="5">
    <location>
        <begin position="38"/>
        <end position="53"/>
    </location>
</feature>
<keyword evidence="2 4" id="KW-0863">Zinc-finger</keyword>
<protein>
    <recommendedName>
        <fullName evidence="10">ATP-dependent protease La domain-containing protein</fullName>
    </recommendedName>
</protein>
<dbReference type="InterPro" id="IPR015947">
    <property type="entry name" value="PUA-like_sf"/>
</dbReference>
<feature type="compositionally biased region" description="Basic and acidic residues" evidence="5">
    <location>
        <begin position="79"/>
        <end position="88"/>
    </location>
</feature>
<feature type="domain" description="Lon N-terminal" evidence="7">
    <location>
        <begin position="391"/>
        <end position="645"/>
    </location>
</feature>
<dbReference type="PANTHER" id="PTHR23327">
    <property type="entry name" value="RING FINGER PROTEIN 127"/>
    <property type="match status" value="1"/>
</dbReference>
<evidence type="ECO:0008006" key="10">
    <source>
        <dbReference type="Google" id="ProtNLM"/>
    </source>
</evidence>
<organism evidence="8 9">
    <name type="scientific">Drechmeria coniospora</name>
    <name type="common">Nematophagous fungus</name>
    <name type="synonym">Meria coniospora</name>
    <dbReference type="NCBI Taxonomy" id="98403"/>
    <lineage>
        <taxon>Eukaryota</taxon>
        <taxon>Fungi</taxon>
        <taxon>Dikarya</taxon>
        <taxon>Ascomycota</taxon>
        <taxon>Pezizomycotina</taxon>
        <taxon>Sordariomycetes</taxon>
        <taxon>Hypocreomycetidae</taxon>
        <taxon>Hypocreales</taxon>
        <taxon>Ophiocordycipitaceae</taxon>
        <taxon>Drechmeria</taxon>
    </lineage>
</organism>
<evidence type="ECO:0000256" key="3">
    <source>
        <dbReference type="ARBA" id="ARBA00022833"/>
    </source>
</evidence>
<dbReference type="GO" id="GO:0008270">
    <property type="term" value="F:zinc ion binding"/>
    <property type="evidence" value="ECO:0007669"/>
    <property type="project" value="UniProtKB-KW"/>
</dbReference>
<dbReference type="PROSITE" id="PS51787">
    <property type="entry name" value="LON_N"/>
    <property type="match status" value="1"/>
</dbReference>
<dbReference type="InterPro" id="IPR003111">
    <property type="entry name" value="Lon_prtase_N"/>
</dbReference>
<proteinExistence type="predicted"/>
<dbReference type="PROSITE" id="PS50089">
    <property type="entry name" value="ZF_RING_2"/>
    <property type="match status" value="1"/>
</dbReference>
<dbReference type="InterPro" id="IPR013083">
    <property type="entry name" value="Znf_RING/FYVE/PHD"/>
</dbReference>